<dbReference type="EMBL" id="JAWDGP010000260">
    <property type="protein sequence ID" value="KAK3802217.1"/>
    <property type="molecule type" value="Genomic_DNA"/>
</dbReference>
<reference evidence="1" key="1">
    <citation type="journal article" date="2023" name="G3 (Bethesda)">
        <title>A reference genome for the long-term kleptoplast-retaining sea slug Elysia crispata morphotype clarki.</title>
        <authorList>
            <person name="Eastman K.E."/>
            <person name="Pendleton A.L."/>
            <person name="Shaikh M.A."/>
            <person name="Suttiyut T."/>
            <person name="Ogas R."/>
            <person name="Tomko P."/>
            <person name="Gavelis G."/>
            <person name="Widhalm J.R."/>
            <person name="Wisecaver J.H."/>
        </authorList>
    </citation>
    <scope>NUCLEOTIDE SEQUENCE</scope>
    <source>
        <strain evidence="1">ECLA1</strain>
    </source>
</reference>
<sequence length="81" mass="8986">MVASSIFVSNPFYVCPGVNLWLGDLGRVEPFLATILNHIFSASPEVELAQHHNSVHRCLQASTHHHLGMLSPGRDLVNSRR</sequence>
<name>A0AAE1ECT7_9GAST</name>
<keyword evidence="2" id="KW-1185">Reference proteome</keyword>
<proteinExistence type="predicted"/>
<evidence type="ECO:0000313" key="2">
    <source>
        <dbReference type="Proteomes" id="UP001283361"/>
    </source>
</evidence>
<dbReference type="Proteomes" id="UP001283361">
    <property type="component" value="Unassembled WGS sequence"/>
</dbReference>
<evidence type="ECO:0000313" key="1">
    <source>
        <dbReference type="EMBL" id="KAK3802217.1"/>
    </source>
</evidence>
<protein>
    <submittedName>
        <fullName evidence="1">Uncharacterized protein</fullName>
    </submittedName>
</protein>
<accession>A0AAE1ECT7</accession>
<gene>
    <name evidence="1" type="ORF">RRG08_004507</name>
</gene>
<comment type="caution">
    <text evidence="1">The sequence shown here is derived from an EMBL/GenBank/DDBJ whole genome shotgun (WGS) entry which is preliminary data.</text>
</comment>
<dbReference type="AlphaFoldDB" id="A0AAE1ECT7"/>
<organism evidence="1 2">
    <name type="scientific">Elysia crispata</name>
    <name type="common">lettuce slug</name>
    <dbReference type="NCBI Taxonomy" id="231223"/>
    <lineage>
        <taxon>Eukaryota</taxon>
        <taxon>Metazoa</taxon>
        <taxon>Spiralia</taxon>
        <taxon>Lophotrochozoa</taxon>
        <taxon>Mollusca</taxon>
        <taxon>Gastropoda</taxon>
        <taxon>Heterobranchia</taxon>
        <taxon>Euthyneura</taxon>
        <taxon>Panpulmonata</taxon>
        <taxon>Sacoglossa</taxon>
        <taxon>Placobranchoidea</taxon>
        <taxon>Plakobranchidae</taxon>
        <taxon>Elysia</taxon>
    </lineage>
</organism>